<dbReference type="InterPro" id="IPR000731">
    <property type="entry name" value="SSD"/>
</dbReference>
<feature type="transmembrane region" description="Helical" evidence="7">
    <location>
        <begin position="331"/>
        <end position="350"/>
    </location>
</feature>
<dbReference type="PROSITE" id="PS50156">
    <property type="entry name" value="SSD"/>
    <property type="match status" value="2"/>
</dbReference>
<evidence type="ECO:0000259" key="8">
    <source>
        <dbReference type="PROSITE" id="PS50156"/>
    </source>
</evidence>
<dbReference type="PRINTS" id="PR00702">
    <property type="entry name" value="ACRIFLAVINRP"/>
</dbReference>
<dbReference type="SUPFAM" id="SSF82866">
    <property type="entry name" value="Multidrug efflux transporter AcrB transmembrane domain"/>
    <property type="match status" value="2"/>
</dbReference>
<gene>
    <name evidence="9" type="ORF">NBH00_05950</name>
</gene>
<evidence type="ECO:0000256" key="2">
    <source>
        <dbReference type="ARBA" id="ARBA00022475"/>
    </source>
</evidence>
<dbReference type="RefSeq" id="WP_254572432.1">
    <property type="nucleotide sequence ID" value="NZ_CP098502.1"/>
</dbReference>
<dbReference type="EMBL" id="CP098502">
    <property type="protein sequence ID" value="UTI65754.1"/>
    <property type="molecule type" value="Genomic_DNA"/>
</dbReference>
<evidence type="ECO:0000256" key="3">
    <source>
        <dbReference type="ARBA" id="ARBA00022692"/>
    </source>
</evidence>
<evidence type="ECO:0000256" key="7">
    <source>
        <dbReference type="SAM" id="Phobius"/>
    </source>
</evidence>
<dbReference type="PANTHER" id="PTHR33406">
    <property type="entry name" value="MEMBRANE PROTEIN MJ1562-RELATED"/>
    <property type="match status" value="1"/>
</dbReference>
<keyword evidence="10" id="KW-1185">Reference proteome</keyword>
<keyword evidence="3 7" id="KW-0812">Transmembrane</keyword>
<accession>A0ABY5DYW7</accession>
<feature type="transmembrane region" description="Helical" evidence="7">
    <location>
        <begin position="718"/>
        <end position="736"/>
    </location>
</feature>
<protein>
    <submittedName>
        <fullName evidence="9">MMPL family transporter</fullName>
    </submittedName>
</protein>
<feature type="transmembrane region" description="Helical" evidence="7">
    <location>
        <begin position="407"/>
        <end position="426"/>
    </location>
</feature>
<feature type="domain" description="SSD" evidence="8">
    <location>
        <begin position="331"/>
        <end position="457"/>
    </location>
</feature>
<organism evidence="9 10">
    <name type="scientific">Paraconexibacter antarcticus</name>
    <dbReference type="NCBI Taxonomy" id="2949664"/>
    <lineage>
        <taxon>Bacteria</taxon>
        <taxon>Bacillati</taxon>
        <taxon>Actinomycetota</taxon>
        <taxon>Thermoleophilia</taxon>
        <taxon>Solirubrobacterales</taxon>
        <taxon>Paraconexibacteraceae</taxon>
        <taxon>Paraconexibacter</taxon>
    </lineage>
</organism>
<feature type="transmembrane region" description="Helical" evidence="7">
    <location>
        <begin position="743"/>
        <end position="765"/>
    </location>
</feature>
<comment type="subcellular location">
    <subcellularLocation>
        <location evidence="1">Cell membrane</location>
        <topology evidence="1">Multi-pass membrane protein</topology>
    </subcellularLocation>
</comment>
<dbReference type="Pfam" id="PF03176">
    <property type="entry name" value="MMPL"/>
    <property type="match status" value="2"/>
</dbReference>
<dbReference type="InterPro" id="IPR050545">
    <property type="entry name" value="Mycobact_MmpL"/>
</dbReference>
<evidence type="ECO:0000313" key="9">
    <source>
        <dbReference type="EMBL" id="UTI65754.1"/>
    </source>
</evidence>
<keyword evidence="2" id="KW-1003">Cell membrane</keyword>
<proteinExistence type="predicted"/>
<evidence type="ECO:0000256" key="4">
    <source>
        <dbReference type="ARBA" id="ARBA00022989"/>
    </source>
</evidence>
<evidence type="ECO:0000256" key="6">
    <source>
        <dbReference type="SAM" id="MobiDB-lite"/>
    </source>
</evidence>
<reference evidence="9 10" key="1">
    <citation type="submission" date="2022-06" db="EMBL/GenBank/DDBJ databases">
        <title>Paraconexibacter antarcticus.</title>
        <authorList>
            <person name="Kim C.S."/>
        </authorList>
    </citation>
    <scope>NUCLEOTIDE SEQUENCE [LARGE SCALE GENOMIC DNA]</scope>
    <source>
        <strain evidence="9 10">02-257</strain>
    </source>
</reference>
<dbReference type="Gene3D" id="1.20.1640.10">
    <property type="entry name" value="Multidrug efflux transporter AcrB transmembrane domain"/>
    <property type="match status" value="2"/>
</dbReference>
<evidence type="ECO:0000313" key="10">
    <source>
        <dbReference type="Proteomes" id="UP001056035"/>
    </source>
</evidence>
<feature type="transmembrane region" description="Helical" evidence="7">
    <location>
        <begin position="432"/>
        <end position="454"/>
    </location>
</feature>
<keyword evidence="4 7" id="KW-1133">Transmembrane helix</keyword>
<dbReference type="PANTHER" id="PTHR33406:SF13">
    <property type="entry name" value="MEMBRANE PROTEIN YDFJ"/>
    <property type="match status" value="1"/>
</dbReference>
<evidence type="ECO:0000256" key="5">
    <source>
        <dbReference type="ARBA" id="ARBA00023136"/>
    </source>
</evidence>
<sequence>MLTRVLGAVMALAARRPLLVGGVVLALGLGGGIAALGLRPTSADDTFISRSSPTYQASADFHRKFGDDAVYVLVKERLTDLVLTSDLQRLIGLEGCLAGNVPAGKQAYGPKNGPCARLARTKPAKVVFGPGTFINTSVTQLQDQFNAQQQAATQQAEAAAEAARKIAAARGYSKKRQEQLAGQASDLVQNEFIRQLYTLATQYGLGLKLPSISDPGFVSKLVFDDTKAAGTPKARFAYIFPTAGSALIQVRMKPGLSEMARKAAIANIRAASRMKEWRLPNGGGRYVVTGAPVIVSDLTTSITHSISVLLVAALLVMALTLAAVFRVRRRLAPLVVALAATGITFGLLRLSGARLTMASIAVLPVLIGLAVDYAIQLQSRLLEELGAGRGDLRAAVGRVVRAGAPTVTTAAAATAAGFLVLLLSPVPMVRGFGALLVVGIGIALLCALTLGTALQALRPGDLPAGAPQGSPAAALAGAGRWFRGRVAAGPAGRLAAGTTTWTGRRIRAGGERAVALAVGRPQRVIAIAAALAVVGWVVDTGASVESDVQKLVPQNLPALRDLRALETSTGVGGEIDVVVTSDRLTDPKVLQWMSDYQQRLVKQFGYTSDRGCGTVQLCPAFSLPDLFRQGLKGQTTATVKALLDAVPPYFSQGVLTPDRRTATLAFGIKLMPLHRQQQVIEQMRRELKPPAGVHVRLAGLPVLAAQANADVSSAPRRMLGLLAGLLAVALVLLVALRSSRRALLPLVPIAFATGWSALVLALTGVPLNPMSVTLGALVIAISTEFSVLLAERYRTERISGLSVEGALRRAYASTGSAVLASGITAIAGFAVLVLSDIRMLRDFGAVTVIDLAVSLLGVLVVLPAVLVLAERRAAAALAPSRGRGGRERRPAAPVGSRPEVPVP</sequence>
<feature type="transmembrane region" description="Helical" evidence="7">
    <location>
        <begin position="846"/>
        <end position="869"/>
    </location>
</feature>
<name>A0ABY5DYW7_9ACTN</name>
<keyword evidence="5 7" id="KW-0472">Membrane</keyword>
<feature type="transmembrane region" description="Helical" evidence="7">
    <location>
        <begin position="306"/>
        <end position="324"/>
    </location>
</feature>
<dbReference type="Proteomes" id="UP001056035">
    <property type="component" value="Chromosome"/>
</dbReference>
<feature type="region of interest" description="Disordered" evidence="6">
    <location>
        <begin position="879"/>
        <end position="903"/>
    </location>
</feature>
<feature type="transmembrane region" description="Helical" evidence="7">
    <location>
        <begin position="811"/>
        <end position="834"/>
    </location>
</feature>
<evidence type="ECO:0000256" key="1">
    <source>
        <dbReference type="ARBA" id="ARBA00004651"/>
    </source>
</evidence>
<dbReference type="InterPro" id="IPR001036">
    <property type="entry name" value="Acrflvin-R"/>
</dbReference>
<dbReference type="InterPro" id="IPR004869">
    <property type="entry name" value="MMPL_dom"/>
</dbReference>
<feature type="domain" description="SSD" evidence="8">
    <location>
        <begin position="742"/>
        <end position="868"/>
    </location>
</feature>
<feature type="transmembrane region" description="Helical" evidence="7">
    <location>
        <begin position="771"/>
        <end position="790"/>
    </location>
</feature>